<feature type="compositionally biased region" description="Low complexity" evidence="1">
    <location>
        <begin position="121"/>
        <end position="136"/>
    </location>
</feature>
<accession>A0A4C1W6R4</accession>
<gene>
    <name evidence="2" type="ORF">EVAR_29651_1</name>
</gene>
<comment type="caution">
    <text evidence="2">The sequence shown here is derived from an EMBL/GenBank/DDBJ whole genome shotgun (WGS) entry which is preliminary data.</text>
</comment>
<organism evidence="2 3">
    <name type="scientific">Eumeta variegata</name>
    <name type="common">Bagworm moth</name>
    <name type="synonym">Eumeta japonica</name>
    <dbReference type="NCBI Taxonomy" id="151549"/>
    <lineage>
        <taxon>Eukaryota</taxon>
        <taxon>Metazoa</taxon>
        <taxon>Ecdysozoa</taxon>
        <taxon>Arthropoda</taxon>
        <taxon>Hexapoda</taxon>
        <taxon>Insecta</taxon>
        <taxon>Pterygota</taxon>
        <taxon>Neoptera</taxon>
        <taxon>Endopterygota</taxon>
        <taxon>Lepidoptera</taxon>
        <taxon>Glossata</taxon>
        <taxon>Ditrysia</taxon>
        <taxon>Tineoidea</taxon>
        <taxon>Psychidae</taxon>
        <taxon>Oiketicinae</taxon>
        <taxon>Eumeta</taxon>
    </lineage>
</organism>
<name>A0A4C1W6R4_EUMVA</name>
<keyword evidence="3" id="KW-1185">Reference proteome</keyword>
<dbReference type="Proteomes" id="UP000299102">
    <property type="component" value="Unassembled WGS sequence"/>
</dbReference>
<evidence type="ECO:0000256" key="1">
    <source>
        <dbReference type="SAM" id="MobiDB-lite"/>
    </source>
</evidence>
<evidence type="ECO:0000313" key="3">
    <source>
        <dbReference type="Proteomes" id="UP000299102"/>
    </source>
</evidence>
<dbReference type="EMBL" id="BGZK01000494">
    <property type="protein sequence ID" value="GBP47048.1"/>
    <property type="molecule type" value="Genomic_DNA"/>
</dbReference>
<feature type="region of interest" description="Disordered" evidence="1">
    <location>
        <begin position="101"/>
        <end position="136"/>
    </location>
</feature>
<feature type="compositionally biased region" description="Basic and acidic residues" evidence="1">
    <location>
        <begin position="105"/>
        <end position="117"/>
    </location>
</feature>
<dbReference type="AlphaFoldDB" id="A0A4C1W6R4"/>
<evidence type="ECO:0000313" key="2">
    <source>
        <dbReference type="EMBL" id="GBP47048.1"/>
    </source>
</evidence>
<reference evidence="2 3" key="1">
    <citation type="journal article" date="2019" name="Commun. Biol.">
        <title>The bagworm genome reveals a unique fibroin gene that provides high tensile strength.</title>
        <authorList>
            <person name="Kono N."/>
            <person name="Nakamura H."/>
            <person name="Ohtoshi R."/>
            <person name="Tomita M."/>
            <person name="Numata K."/>
            <person name="Arakawa K."/>
        </authorList>
    </citation>
    <scope>NUCLEOTIDE SEQUENCE [LARGE SCALE GENOMIC DNA]</scope>
</reference>
<sequence>MVMEPTQAGRRLWPLSPRLWRRSSDYSKFIYESRKTIIDLKSIDENDIRNHVPPDLLRSRSFNRDRREVDKERIEVRYSVDIKRDPDAKVNNDKKRWSVCSKKPPVKEARRTEEAVRLRPRSQPRQPRPNSLQLLLCPSGSGHYISDTWRYTRVRSRR</sequence>
<protein>
    <submittedName>
        <fullName evidence="2">Uncharacterized protein</fullName>
    </submittedName>
</protein>
<proteinExistence type="predicted"/>
<dbReference type="OrthoDB" id="7271109at2759"/>